<reference evidence="5 6" key="1">
    <citation type="submission" date="2022-04" db="EMBL/GenBank/DDBJ databases">
        <title>Leucobacter sp. isolated from rhizosphere of onion.</title>
        <authorList>
            <person name="Won M."/>
            <person name="Lee C.-M."/>
            <person name="Woen H.-Y."/>
            <person name="Kwon S.-W."/>
        </authorList>
    </citation>
    <scope>NUCLEOTIDE SEQUENCE [LARGE SCALE GENOMIC DNA]</scope>
    <source>
        <strain evidence="5 6">H25R-14</strain>
    </source>
</reference>
<dbReference type="RefSeq" id="WP_244686803.1">
    <property type="nucleotide sequence ID" value="NZ_CP095043.1"/>
</dbReference>
<evidence type="ECO:0000313" key="6">
    <source>
        <dbReference type="Proteomes" id="UP000831775"/>
    </source>
</evidence>
<gene>
    <name evidence="5" type="ORF">MUN76_02340</name>
</gene>
<protein>
    <submittedName>
        <fullName evidence="5">Helix-turn-helix transcriptional regulator</fullName>
    </submittedName>
</protein>
<evidence type="ECO:0000259" key="4">
    <source>
        <dbReference type="PROSITE" id="PS50043"/>
    </source>
</evidence>
<dbReference type="Gene3D" id="1.10.10.10">
    <property type="entry name" value="Winged helix-like DNA-binding domain superfamily/Winged helix DNA-binding domain"/>
    <property type="match status" value="1"/>
</dbReference>
<dbReference type="SMART" id="SM00421">
    <property type="entry name" value="HTH_LUXR"/>
    <property type="match status" value="1"/>
</dbReference>
<evidence type="ECO:0000313" key="5">
    <source>
        <dbReference type="EMBL" id="UOQ60843.1"/>
    </source>
</evidence>
<dbReference type="CDD" id="cd06170">
    <property type="entry name" value="LuxR_C_like"/>
    <property type="match status" value="1"/>
</dbReference>
<keyword evidence="6" id="KW-1185">Reference proteome</keyword>
<dbReference type="PRINTS" id="PR00038">
    <property type="entry name" value="HTHLUXR"/>
</dbReference>
<proteinExistence type="predicted"/>
<dbReference type="PANTHER" id="PTHR44688:SF16">
    <property type="entry name" value="DNA-BINDING TRANSCRIPTIONAL ACTIVATOR DEVR_DOSR"/>
    <property type="match status" value="1"/>
</dbReference>
<keyword evidence="3" id="KW-0804">Transcription</keyword>
<dbReference type="InterPro" id="IPR016032">
    <property type="entry name" value="Sig_transdc_resp-reg_C-effctor"/>
</dbReference>
<dbReference type="SUPFAM" id="SSF46894">
    <property type="entry name" value="C-terminal effector domain of the bipartite response regulators"/>
    <property type="match status" value="1"/>
</dbReference>
<organism evidence="5 6">
    <name type="scientific">Leucobacter rhizosphaerae</name>
    <dbReference type="NCBI Taxonomy" id="2932245"/>
    <lineage>
        <taxon>Bacteria</taxon>
        <taxon>Bacillati</taxon>
        <taxon>Actinomycetota</taxon>
        <taxon>Actinomycetes</taxon>
        <taxon>Micrococcales</taxon>
        <taxon>Microbacteriaceae</taxon>
        <taxon>Leucobacter</taxon>
    </lineage>
</organism>
<dbReference type="InterPro" id="IPR000792">
    <property type="entry name" value="Tscrpt_reg_LuxR_C"/>
</dbReference>
<dbReference type="PANTHER" id="PTHR44688">
    <property type="entry name" value="DNA-BINDING TRANSCRIPTIONAL ACTIVATOR DEVR_DOSR"/>
    <property type="match status" value="1"/>
</dbReference>
<dbReference type="Proteomes" id="UP000831775">
    <property type="component" value="Chromosome"/>
</dbReference>
<evidence type="ECO:0000256" key="1">
    <source>
        <dbReference type="ARBA" id="ARBA00023015"/>
    </source>
</evidence>
<keyword evidence="2" id="KW-0238">DNA-binding</keyword>
<dbReference type="Pfam" id="PF00196">
    <property type="entry name" value="GerE"/>
    <property type="match status" value="1"/>
</dbReference>
<name>A0ABY4FX08_9MICO</name>
<dbReference type="EMBL" id="CP095043">
    <property type="protein sequence ID" value="UOQ60843.1"/>
    <property type="molecule type" value="Genomic_DNA"/>
</dbReference>
<keyword evidence="1" id="KW-0805">Transcription regulation</keyword>
<evidence type="ECO:0000256" key="3">
    <source>
        <dbReference type="ARBA" id="ARBA00023163"/>
    </source>
</evidence>
<accession>A0ABY4FX08</accession>
<dbReference type="InterPro" id="IPR036388">
    <property type="entry name" value="WH-like_DNA-bd_sf"/>
</dbReference>
<dbReference type="PROSITE" id="PS50043">
    <property type="entry name" value="HTH_LUXR_2"/>
    <property type="match status" value="1"/>
</dbReference>
<evidence type="ECO:0000256" key="2">
    <source>
        <dbReference type="ARBA" id="ARBA00023125"/>
    </source>
</evidence>
<sequence>MAEALRRDAHVVTEIRCSEADGAERAALAHPLSTLIVDELELADPPLLEALDAHVLSGGPLLSALDTGHWRSHHLLAGSEGSGLPPNAQRLLDTAHLMPIDPMDAHELETLLHSHSETAVDSDTVHTICALAEGRPQWALDLLTIARHGHLSSCPRPSISGVLFGAVPLPAARSLSSAIGDISAELASMAVALADFESRDLSAVVELIGGEAAHQLLDLGVLIRTPGTELYSVPPFVGFSLHHRADPSEVSRIQNLIAGHLVTQEALGFPITAAEAAQCARVLGTWPVATDGALSPVESRIIQRVAADLLAFDEGSAARTLLVRAGTTDHPEDPLHRTKSLIVLAGPAAGLRELDALSFPDGSSDAVAAAFLRAQLVAAVGGHTDIATGPVTDDLAAVFRVWNTLGRGPNALSGDPGPIQSLGFPELTNAARAFSVLDHVLAGVVPDGTWLATGEDIPLPTVEVSRQFEPLLATTLLAHTVVALLSGECASRSNELREAAGRLAPRAYHRRWIRHLEATGTALASGDLGRARLEWSGLQARAPRFIPVRLRDALDRIALAITEVSQDRTVGSTAPVGIEIERRIVSYLSGQIEHVPRRPFSAGPATPLPSLRLAEAHLAASEEQNPAELLRIAEELQRRELWTPAAFAYTEARAILLSRRASGGVRRCDARIAEFTARLRQRVRWHRPGDLPTSSRVRLTPRERSVARLAAQGMTNRQIAERLGCSARTVESHLAQARSKLGASSRDQIAELLS</sequence>
<feature type="domain" description="HTH luxR-type" evidence="4">
    <location>
        <begin position="692"/>
        <end position="754"/>
    </location>
</feature>